<organism evidence="1 2">
    <name type="scientific">Streptomyces europaeiscabiei</name>
    <dbReference type="NCBI Taxonomy" id="146819"/>
    <lineage>
        <taxon>Bacteria</taxon>
        <taxon>Bacillati</taxon>
        <taxon>Actinomycetota</taxon>
        <taxon>Actinomycetes</taxon>
        <taxon>Kitasatosporales</taxon>
        <taxon>Streptomycetaceae</taxon>
        <taxon>Streptomyces</taxon>
    </lineage>
</organism>
<protein>
    <submittedName>
        <fullName evidence="1">Class I SAM-dependent methyltransferase</fullName>
    </submittedName>
</protein>
<dbReference type="RefSeq" id="WP_060893743.1">
    <property type="nucleotide sequence ID" value="NZ_JARAUR010000374.1"/>
</dbReference>
<evidence type="ECO:0000313" key="2">
    <source>
        <dbReference type="Proteomes" id="UP001271274"/>
    </source>
</evidence>
<comment type="caution">
    <text evidence="1">The sequence shown here is derived from an EMBL/GenBank/DDBJ whole genome shotgun (WGS) entry which is preliminary data.</text>
</comment>
<dbReference type="GO" id="GO:0008168">
    <property type="term" value="F:methyltransferase activity"/>
    <property type="evidence" value="ECO:0007669"/>
    <property type="project" value="UniProtKB-KW"/>
</dbReference>
<dbReference type="InterPro" id="IPR029063">
    <property type="entry name" value="SAM-dependent_MTases_sf"/>
</dbReference>
<dbReference type="SUPFAM" id="SSF53335">
    <property type="entry name" value="S-adenosyl-L-methionine-dependent methyltransferases"/>
    <property type="match status" value="1"/>
</dbReference>
<keyword evidence="2" id="KW-1185">Reference proteome</keyword>
<sequence length="235" mass="26040">MPQTTETPHGYAAYRRTVAGSFSHWYRRRRDSWTGADTSDAITRFALEQAPTVTGRRPRVLDVGCGRGRQITALTEHLDADSTGLDLLDVWDAPPPARGLLRFRQGDFLDFTGAPLDLVVDNGCLHHQRRADWQAWAAHGAGLLRTGGTLVVSVFLSPDGTVTELPLDDGRLNWWLTEEAVTGLYTGAGLTPKGRLVIDRDFSYRGHRLAYLALAFRKDRQPAPVLKPKRKGNPA</sequence>
<keyword evidence="1" id="KW-0489">Methyltransferase</keyword>
<accession>A0ABU4NZD9</accession>
<evidence type="ECO:0000313" key="1">
    <source>
        <dbReference type="EMBL" id="MDX3706685.1"/>
    </source>
</evidence>
<dbReference type="GO" id="GO:0032259">
    <property type="term" value="P:methylation"/>
    <property type="evidence" value="ECO:0007669"/>
    <property type="project" value="UniProtKB-KW"/>
</dbReference>
<gene>
    <name evidence="1" type="ORF">PV662_44845</name>
</gene>
<dbReference type="Pfam" id="PF13489">
    <property type="entry name" value="Methyltransf_23"/>
    <property type="match status" value="1"/>
</dbReference>
<proteinExistence type="predicted"/>
<keyword evidence="1" id="KW-0808">Transferase</keyword>
<dbReference type="CDD" id="cd02440">
    <property type="entry name" value="AdoMet_MTases"/>
    <property type="match status" value="1"/>
</dbReference>
<dbReference type="EMBL" id="JARAYU010000032">
    <property type="protein sequence ID" value="MDX3706685.1"/>
    <property type="molecule type" value="Genomic_DNA"/>
</dbReference>
<dbReference type="Proteomes" id="UP001271274">
    <property type="component" value="Unassembled WGS sequence"/>
</dbReference>
<reference evidence="1 2" key="1">
    <citation type="journal article" date="2023" name="Microb. Genom.">
        <title>Mesoterricola silvestris gen. nov., sp. nov., Mesoterricola sediminis sp. nov., Geothrix oryzae sp. nov., Geothrix edaphica sp. nov., Geothrix rubra sp. nov., and Geothrix limicola sp. nov., six novel members of Acidobacteriota isolated from soils.</title>
        <authorList>
            <person name="Weisberg A.J."/>
            <person name="Pearce E."/>
            <person name="Kramer C.G."/>
            <person name="Chang J.H."/>
            <person name="Clarke C.R."/>
        </authorList>
    </citation>
    <scope>NUCLEOTIDE SEQUENCE [LARGE SCALE GENOMIC DNA]</scope>
    <source>
        <strain evidence="1 2">ID09-01A</strain>
    </source>
</reference>
<dbReference type="Gene3D" id="3.40.50.150">
    <property type="entry name" value="Vaccinia Virus protein VP39"/>
    <property type="match status" value="1"/>
</dbReference>
<name>A0ABU4NZD9_9ACTN</name>